<evidence type="ECO:0000256" key="3">
    <source>
        <dbReference type="SAM" id="MobiDB-lite"/>
    </source>
</evidence>
<dbReference type="PANTHER" id="PTHR43046">
    <property type="entry name" value="GDP-MANNOSE MANNOSYL HYDROLASE"/>
    <property type="match status" value="1"/>
</dbReference>
<dbReference type="InterPro" id="IPR000086">
    <property type="entry name" value="NUDIX_hydrolase_dom"/>
</dbReference>
<dbReference type="PROSITE" id="PS51462">
    <property type="entry name" value="NUDIX"/>
    <property type="match status" value="1"/>
</dbReference>
<evidence type="ECO:0000259" key="4">
    <source>
        <dbReference type="PROSITE" id="PS51462"/>
    </source>
</evidence>
<dbReference type="PANTHER" id="PTHR43046:SF13">
    <property type="entry name" value="NUDIX HYDROLASE DOMAIN-CONTAINING PROTEIN"/>
    <property type="match status" value="1"/>
</dbReference>
<dbReference type="Gene3D" id="3.90.79.10">
    <property type="entry name" value="Nucleoside Triphosphate Pyrophosphohydrolase"/>
    <property type="match status" value="1"/>
</dbReference>
<evidence type="ECO:0000313" key="5">
    <source>
        <dbReference type="EMBL" id="CAD9686451.1"/>
    </source>
</evidence>
<dbReference type="AlphaFoldDB" id="A0A7S2S124"/>
<feature type="compositionally biased region" description="Low complexity" evidence="3">
    <location>
        <begin position="228"/>
        <end position="245"/>
    </location>
</feature>
<organism evidence="5">
    <name type="scientific">Rhizochromulina marina</name>
    <dbReference type="NCBI Taxonomy" id="1034831"/>
    <lineage>
        <taxon>Eukaryota</taxon>
        <taxon>Sar</taxon>
        <taxon>Stramenopiles</taxon>
        <taxon>Ochrophyta</taxon>
        <taxon>Dictyochophyceae</taxon>
        <taxon>Rhizochromulinales</taxon>
        <taxon>Rhizochromulina</taxon>
    </lineage>
</organism>
<name>A0A7S2S124_9STRA</name>
<dbReference type="Pfam" id="PF00293">
    <property type="entry name" value="NUDIX"/>
    <property type="match status" value="1"/>
</dbReference>
<dbReference type="EMBL" id="HBHJ01015216">
    <property type="protein sequence ID" value="CAD9686451.1"/>
    <property type="molecule type" value="Transcribed_RNA"/>
</dbReference>
<keyword evidence="2" id="KW-0378">Hydrolase</keyword>
<dbReference type="SUPFAM" id="SSF55811">
    <property type="entry name" value="Nudix"/>
    <property type="match status" value="1"/>
</dbReference>
<evidence type="ECO:0000256" key="1">
    <source>
        <dbReference type="ARBA" id="ARBA00001946"/>
    </source>
</evidence>
<evidence type="ECO:0000256" key="2">
    <source>
        <dbReference type="ARBA" id="ARBA00022801"/>
    </source>
</evidence>
<proteinExistence type="predicted"/>
<dbReference type="GO" id="GO:0016787">
    <property type="term" value="F:hydrolase activity"/>
    <property type="evidence" value="ECO:0007669"/>
    <property type="project" value="UniProtKB-KW"/>
</dbReference>
<dbReference type="InterPro" id="IPR015797">
    <property type="entry name" value="NUDIX_hydrolase-like_dom_sf"/>
</dbReference>
<protein>
    <recommendedName>
        <fullName evidence="4">Nudix hydrolase domain-containing protein</fullName>
    </recommendedName>
</protein>
<reference evidence="5" key="1">
    <citation type="submission" date="2021-01" db="EMBL/GenBank/DDBJ databases">
        <authorList>
            <person name="Corre E."/>
            <person name="Pelletier E."/>
            <person name="Niang G."/>
            <person name="Scheremetjew M."/>
            <person name="Finn R."/>
            <person name="Kale V."/>
            <person name="Holt S."/>
            <person name="Cochrane G."/>
            <person name="Meng A."/>
            <person name="Brown T."/>
            <person name="Cohen L."/>
        </authorList>
    </citation>
    <scope>NUCLEOTIDE SEQUENCE</scope>
    <source>
        <strain evidence="5">CCMP1243</strain>
    </source>
</reference>
<accession>A0A7S2S124</accession>
<gene>
    <name evidence="5" type="ORF">RMAR1173_LOCUS10061</name>
</gene>
<feature type="domain" description="Nudix hydrolase" evidence="4">
    <location>
        <begin position="29"/>
        <end position="170"/>
    </location>
</feature>
<sequence length="253" mass="27301">MIPHFVTGQFVHRRVFLPDYEYGLALDALVKACSDVLVLSQDEASCFLGRRRVEPQPDWWFIGGRARPGETTQDAAARNVRRELGLEVDPARFMPVATFSMVWALRNQPPVENGTADTSTIHVLVLREGEGTAVKLDEAEYRDARFVPLDEVLSGDFHPALQRAVLEFRRTRALSALTESVHHGASEAQVLDASRAFVAAHVAAANSGPAEQSVLFDGEKYAVVGTMPSSSSSSPSPSAAASGGPEAEGGKEL</sequence>
<comment type="cofactor">
    <cofactor evidence="1">
        <name>Mg(2+)</name>
        <dbReference type="ChEBI" id="CHEBI:18420"/>
    </cofactor>
</comment>
<feature type="region of interest" description="Disordered" evidence="3">
    <location>
        <begin position="226"/>
        <end position="253"/>
    </location>
</feature>